<dbReference type="GO" id="GO:0008270">
    <property type="term" value="F:zinc ion binding"/>
    <property type="evidence" value="ECO:0007669"/>
    <property type="project" value="UniProtKB-KW"/>
</dbReference>
<sequence length="440" mass="49711">MNENCMVCGKPAEQKCSACKSAYYCSREHQKLHWKEHVKKCKLFRISEDEKVGRHYVATRKIEAGEVILQETKALVAAPTQGTPPLCLNCYCLLEKKTAKPCEKCGWPLCGNCTQHGDECLFTAKYHNSKVSVTEFGIPHPTYNCIGIVRALALKETNKDKYSQFINLEAHDKNKENKRLDEFLETARFVKRFFKIDGVEDEEIARIAGIIQINGHEVPTTENPHVAVYNQASDCSGYILPPTLITPLNLEALPDYACNKCEEKTPCSDIDKQLEQIGIELATMKKNDVLICKNFIAKYSKVLHENHYYLTDVKMALVQLIGQQDGGLPACSDEVLSEKIALCKKLDELLRKLVPAEIRIRGLILFEVHAGIAEFGRRQGPDELWGMLMLSKNALTEAYQLLRYEPEILPEGKIAKIAYKNLKEMDIIIKTLCQKAASPM</sequence>
<evidence type="ECO:0000313" key="6">
    <source>
        <dbReference type="EMBL" id="KAG8038723.1"/>
    </source>
</evidence>
<protein>
    <recommendedName>
        <fullName evidence="5">MYND-type domain-containing protein</fullName>
    </recommendedName>
</protein>
<dbReference type="PANTHER" id="PTHR46455:SF4">
    <property type="entry name" value="GH11294P"/>
    <property type="match status" value="1"/>
</dbReference>
<evidence type="ECO:0000256" key="3">
    <source>
        <dbReference type="ARBA" id="ARBA00022833"/>
    </source>
</evidence>
<keyword evidence="3" id="KW-0862">Zinc</keyword>
<evidence type="ECO:0000256" key="4">
    <source>
        <dbReference type="PROSITE-ProRule" id="PRU00134"/>
    </source>
</evidence>
<comment type="caution">
    <text evidence="6">The sequence shown here is derived from an EMBL/GenBank/DDBJ whole genome shotgun (WGS) entry which is preliminary data.</text>
</comment>
<evidence type="ECO:0000256" key="2">
    <source>
        <dbReference type="ARBA" id="ARBA00022771"/>
    </source>
</evidence>
<dbReference type="AlphaFoldDB" id="A0A8J5R4Y3"/>
<dbReference type="PROSITE" id="PS01360">
    <property type="entry name" value="ZF_MYND_1"/>
    <property type="match status" value="1"/>
</dbReference>
<evidence type="ECO:0000259" key="5">
    <source>
        <dbReference type="PROSITE" id="PS50865"/>
    </source>
</evidence>
<keyword evidence="1" id="KW-0479">Metal-binding</keyword>
<evidence type="ECO:0000313" key="7">
    <source>
        <dbReference type="Proteomes" id="UP000729913"/>
    </source>
</evidence>
<dbReference type="Pfam" id="PF01753">
    <property type="entry name" value="zf-MYND"/>
    <property type="match status" value="1"/>
</dbReference>
<dbReference type="PROSITE" id="PS50865">
    <property type="entry name" value="ZF_MYND_2"/>
    <property type="match status" value="1"/>
</dbReference>
<gene>
    <name evidence="6" type="ORF">G9C98_000278</name>
</gene>
<dbReference type="Proteomes" id="UP000729913">
    <property type="component" value="Unassembled WGS sequence"/>
</dbReference>
<name>A0A8J5R4Y3_9HYME</name>
<reference evidence="6" key="2">
    <citation type="submission" date="2021-04" db="EMBL/GenBank/DDBJ databases">
        <title>Genome-wide patterns of bracovirus chromosomal integration into multiple host tissues during parasitism.</title>
        <authorList>
            <person name="Chebbi M.A.C."/>
        </authorList>
    </citation>
    <scope>NUCLEOTIDE SEQUENCE</scope>
    <source>
        <tissue evidence="6">Whole body</tissue>
    </source>
</reference>
<dbReference type="InterPro" id="IPR002893">
    <property type="entry name" value="Znf_MYND"/>
</dbReference>
<reference evidence="6" key="1">
    <citation type="submission" date="2020-03" db="EMBL/GenBank/DDBJ databases">
        <authorList>
            <person name="Chebbi M.A."/>
            <person name="Drezen J.M."/>
        </authorList>
    </citation>
    <scope>NUCLEOTIDE SEQUENCE</scope>
    <source>
        <tissue evidence="6">Whole body</tissue>
    </source>
</reference>
<dbReference type="EMBL" id="JAAOIC020000041">
    <property type="protein sequence ID" value="KAG8038723.1"/>
    <property type="molecule type" value="Genomic_DNA"/>
</dbReference>
<dbReference type="OrthoDB" id="5952526at2759"/>
<keyword evidence="7" id="KW-1185">Reference proteome</keyword>
<organism evidence="6 7">
    <name type="scientific">Cotesia typhae</name>
    <dbReference type="NCBI Taxonomy" id="2053667"/>
    <lineage>
        <taxon>Eukaryota</taxon>
        <taxon>Metazoa</taxon>
        <taxon>Ecdysozoa</taxon>
        <taxon>Arthropoda</taxon>
        <taxon>Hexapoda</taxon>
        <taxon>Insecta</taxon>
        <taxon>Pterygota</taxon>
        <taxon>Neoptera</taxon>
        <taxon>Endopterygota</taxon>
        <taxon>Hymenoptera</taxon>
        <taxon>Apocrita</taxon>
        <taxon>Ichneumonoidea</taxon>
        <taxon>Braconidae</taxon>
        <taxon>Microgastrinae</taxon>
        <taxon>Cotesia</taxon>
    </lineage>
</organism>
<feature type="domain" description="MYND-type" evidence="5">
    <location>
        <begin position="5"/>
        <end position="41"/>
    </location>
</feature>
<proteinExistence type="predicted"/>
<evidence type="ECO:0000256" key="1">
    <source>
        <dbReference type="ARBA" id="ARBA00022723"/>
    </source>
</evidence>
<dbReference type="InterPro" id="IPR053010">
    <property type="entry name" value="SET_SmydA-8"/>
</dbReference>
<accession>A0A8J5R4Y3</accession>
<keyword evidence="2 4" id="KW-0863">Zinc-finger</keyword>
<dbReference type="PANTHER" id="PTHR46455">
    <property type="entry name" value="SET AND MYND DOMAIN CONTAINING, ARTHROPOD-SPECIFIC, MEMBER 4, ISOFORM A"/>
    <property type="match status" value="1"/>
</dbReference>